<evidence type="ECO:0008006" key="4">
    <source>
        <dbReference type="Google" id="ProtNLM"/>
    </source>
</evidence>
<feature type="signal peptide" evidence="1">
    <location>
        <begin position="1"/>
        <end position="31"/>
    </location>
</feature>
<dbReference type="EMBL" id="JALBUU010000125">
    <property type="protein sequence ID" value="MCI0756864.1"/>
    <property type="molecule type" value="Genomic_DNA"/>
</dbReference>
<accession>A0ABS9WDY9</accession>
<dbReference type="RefSeq" id="WP_157985721.1">
    <property type="nucleotide sequence ID" value="NZ_JALBUU010000125.1"/>
</dbReference>
<feature type="chain" id="PRO_5045641064" description="Secreted protein" evidence="1">
    <location>
        <begin position="32"/>
        <end position="121"/>
    </location>
</feature>
<dbReference type="Proteomes" id="UP001201985">
    <property type="component" value="Unassembled WGS sequence"/>
</dbReference>
<sequence length="121" mass="12486">MHPTSLLSPLAAVVIGALTQASMTPASPAPAASVQQVALLRPVTLQGMAETPGCAQSAPLFRSVMPSRIAWHAAGDKAPADAAPAEAEPEPAMHQALHLCVVETFNPRRAFSGASKAVYHL</sequence>
<keyword evidence="1" id="KW-0732">Signal</keyword>
<gene>
    <name evidence="2" type="ORF">MON41_24835</name>
</gene>
<evidence type="ECO:0000313" key="3">
    <source>
        <dbReference type="Proteomes" id="UP001201985"/>
    </source>
</evidence>
<comment type="caution">
    <text evidence="2">The sequence shown here is derived from an EMBL/GenBank/DDBJ whole genome shotgun (WGS) entry which is preliminary data.</text>
</comment>
<reference evidence="2 3" key="1">
    <citation type="submission" date="2022-03" db="EMBL/GenBank/DDBJ databases">
        <title>Complete genome analysis of Roseomonas KG 17.1 : a prolific producer of plant growth promoters.</title>
        <authorList>
            <person name="Saadouli I."/>
            <person name="Najjari A."/>
            <person name="Mosbah A."/>
            <person name="Ouzari H.I."/>
        </authorList>
    </citation>
    <scope>NUCLEOTIDE SEQUENCE [LARGE SCALE GENOMIC DNA]</scope>
    <source>
        <strain evidence="2 3">KG17-1</strain>
    </source>
</reference>
<organism evidence="2 3">
    <name type="scientific">Teichococcus vastitatis</name>
    <dbReference type="NCBI Taxonomy" id="2307076"/>
    <lineage>
        <taxon>Bacteria</taxon>
        <taxon>Pseudomonadati</taxon>
        <taxon>Pseudomonadota</taxon>
        <taxon>Alphaproteobacteria</taxon>
        <taxon>Acetobacterales</taxon>
        <taxon>Roseomonadaceae</taxon>
        <taxon>Roseomonas</taxon>
    </lineage>
</organism>
<proteinExistence type="predicted"/>
<keyword evidence="3" id="KW-1185">Reference proteome</keyword>
<name>A0ABS9WDY9_9PROT</name>
<protein>
    <recommendedName>
        <fullName evidence="4">Secreted protein</fullName>
    </recommendedName>
</protein>
<evidence type="ECO:0000313" key="2">
    <source>
        <dbReference type="EMBL" id="MCI0756864.1"/>
    </source>
</evidence>
<evidence type="ECO:0000256" key="1">
    <source>
        <dbReference type="SAM" id="SignalP"/>
    </source>
</evidence>